<evidence type="ECO:0000256" key="2">
    <source>
        <dbReference type="ARBA" id="ARBA00012759"/>
    </source>
</evidence>
<dbReference type="GO" id="GO:0006508">
    <property type="term" value="P:proteolysis"/>
    <property type="evidence" value="ECO:0007669"/>
    <property type="project" value="UniProtKB-KW"/>
</dbReference>
<dbReference type="InterPro" id="IPR051346">
    <property type="entry name" value="OTU_Deubiquitinase"/>
</dbReference>
<evidence type="ECO:0000256" key="3">
    <source>
        <dbReference type="ARBA" id="ARBA00022670"/>
    </source>
</evidence>
<keyword evidence="5" id="KW-0378">Hydrolase</keyword>
<evidence type="ECO:0000256" key="6">
    <source>
        <dbReference type="ARBA" id="ARBA00022807"/>
    </source>
</evidence>
<dbReference type="EC" id="3.4.19.12" evidence="2"/>
<keyword evidence="4" id="KW-0833">Ubl conjugation pathway</keyword>
<keyword evidence="3" id="KW-0645">Protease</keyword>
<feature type="non-terminal residue" evidence="8">
    <location>
        <position position="475"/>
    </location>
</feature>
<gene>
    <name evidence="8" type="ORF">KXQ929_LOCUS45595</name>
</gene>
<dbReference type="PANTHER" id="PTHR13367">
    <property type="entry name" value="UBIQUITIN THIOESTERASE"/>
    <property type="match status" value="1"/>
</dbReference>
<keyword evidence="6" id="KW-0788">Thiol protease</keyword>
<dbReference type="GO" id="GO:0004843">
    <property type="term" value="F:cysteine-type deubiquitinase activity"/>
    <property type="evidence" value="ECO:0007669"/>
    <property type="project" value="UniProtKB-EC"/>
</dbReference>
<dbReference type="Pfam" id="PF12340">
    <property type="entry name" value="DUF3638"/>
    <property type="match status" value="1"/>
</dbReference>
<accession>A0A820I6G8</accession>
<reference evidence="8" key="1">
    <citation type="submission" date="2021-02" db="EMBL/GenBank/DDBJ databases">
        <authorList>
            <person name="Nowell W R."/>
        </authorList>
    </citation>
    <scope>NUCLEOTIDE SEQUENCE</scope>
</reference>
<name>A0A820I6G8_9BILA</name>
<sequence length="475" mass="55845">LNCFPLNQWLTEEYKLNIIWIGLLKLADSIKPSDPNNSNDDLERFKLLLDFLCYLSNKHAIQPIYLHMLNTVLQVPSLSLKSITFPPFTQYHNIKQISVVMSAIDFNSNHSANERRIITEELQNCFKTSFMYKDDCRLATTEEKHQIKFLLKSWQLNQRLHTFLNTIQDLICSFDLIPLDINRISICSQQFLQKAIKDQYEIEIKSTDKNINQELFLKAQQKYLNSNSANFFKSTIILETKYQEKQFPNDIFSSNDNQIENYFENHLKQSWKQLQSIELYQKEYPSKEHLTQILESSYQESNQFWNELIESITTSHEQLFQIGLIPRMTPTILITLIQQIWFNENMSKSYLTNEQCILLGGIIVNWIIEQQIERALYFLNHNKQDDFEKELSNTPHVNWIPSKHLPWLIFELEMNLTIREIQVDVARHMIQPTNNSTTTIKNIVMQMNMGEGKTSVIIPMLALSLCSSVSSLVRI</sequence>
<evidence type="ECO:0000256" key="1">
    <source>
        <dbReference type="ARBA" id="ARBA00000707"/>
    </source>
</evidence>
<evidence type="ECO:0000256" key="5">
    <source>
        <dbReference type="ARBA" id="ARBA00022801"/>
    </source>
</evidence>
<dbReference type="Proteomes" id="UP000663868">
    <property type="component" value="Unassembled WGS sequence"/>
</dbReference>
<organism evidence="8 9">
    <name type="scientific">Adineta steineri</name>
    <dbReference type="NCBI Taxonomy" id="433720"/>
    <lineage>
        <taxon>Eukaryota</taxon>
        <taxon>Metazoa</taxon>
        <taxon>Spiralia</taxon>
        <taxon>Gnathifera</taxon>
        <taxon>Rotifera</taxon>
        <taxon>Eurotatoria</taxon>
        <taxon>Bdelloidea</taxon>
        <taxon>Adinetida</taxon>
        <taxon>Adinetidae</taxon>
        <taxon>Adineta</taxon>
    </lineage>
</organism>
<feature type="domain" description="DUF3638" evidence="7">
    <location>
        <begin position="396"/>
        <end position="475"/>
    </location>
</feature>
<proteinExistence type="predicted"/>
<dbReference type="PANTHER" id="PTHR13367:SF33">
    <property type="entry name" value="P-LOOP CONTAINING NUCLEOSIDE TRIPHOSPHATE HYDROLASE PROTEIN"/>
    <property type="match status" value="1"/>
</dbReference>
<dbReference type="EMBL" id="CAJOBB010014269">
    <property type="protein sequence ID" value="CAF4302256.1"/>
    <property type="molecule type" value="Genomic_DNA"/>
</dbReference>
<comment type="catalytic activity">
    <reaction evidence="1">
        <text>Thiol-dependent hydrolysis of ester, thioester, amide, peptide and isopeptide bonds formed by the C-terminal Gly of ubiquitin (a 76-residue protein attached to proteins as an intracellular targeting signal).</text>
        <dbReference type="EC" id="3.4.19.12"/>
    </reaction>
</comment>
<dbReference type="AlphaFoldDB" id="A0A820I6G8"/>
<dbReference type="InterPro" id="IPR022099">
    <property type="entry name" value="DUF3638"/>
</dbReference>
<evidence type="ECO:0000313" key="9">
    <source>
        <dbReference type="Proteomes" id="UP000663868"/>
    </source>
</evidence>
<evidence type="ECO:0000313" key="8">
    <source>
        <dbReference type="EMBL" id="CAF4302256.1"/>
    </source>
</evidence>
<evidence type="ECO:0000256" key="4">
    <source>
        <dbReference type="ARBA" id="ARBA00022786"/>
    </source>
</evidence>
<evidence type="ECO:0000259" key="7">
    <source>
        <dbReference type="Pfam" id="PF12340"/>
    </source>
</evidence>
<protein>
    <recommendedName>
        <fullName evidence="2">ubiquitinyl hydrolase 1</fullName>
        <ecNumber evidence="2">3.4.19.12</ecNumber>
    </recommendedName>
</protein>
<comment type="caution">
    <text evidence="8">The sequence shown here is derived from an EMBL/GenBank/DDBJ whole genome shotgun (WGS) entry which is preliminary data.</text>
</comment>
<feature type="non-terminal residue" evidence="8">
    <location>
        <position position="1"/>
    </location>
</feature>